<dbReference type="Pfam" id="PF00563">
    <property type="entry name" value="EAL"/>
    <property type="match status" value="1"/>
</dbReference>
<evidence type="ECO:0000256" key="1">
    <source>
        <dbReference type="ARBA" id="ARBA00004651"/>
    </source>
</evidence>
<evidence type="ECO:0000256" key="2">
    <source>
        <dbReference type="ARBA" id="ARBA00022475"/>
    </source>
</evidence>
<dbReference type="EMBL" id="CP016543">
    <property type="protein sequence ID" value="ANU21876.1"/>
    <property type="molecule type" value="Genomic_DNA"/>
</dbReference>
<dbReference type="PANTHER" id="PTHR44757">
    <property type="entry name" value="DIGUANYLATE CYCLASE DGCP"/>
    <property type="match status" value="1"/>
</dbReference>
<dbReference type="PROSITE" id="PS50883">
    <property type="entry name" value="EAL"/>
    <property type="match status" value="1"/>
</dbReference>
<dbReference type="SMART" id="SM00267">
    <property type="entry name" value="GGDEF"/>
    <property type="match status" value="1"/>
</dbReference>
<dbReference type="PROSITE" id="PS50887">
    <property type="entry name" value="GGDEF"/>
    <property type="match status" value="1"/>
</dbReference>
<dbReference type="InterPro" id="IPR029787">
    <property type="entry name" value="Nucleotide_cyclase"/>
</dbReference>
<evidence type="ECO:0000256" key="5">
    <source>
        <dbReference type="ARBA" id="ARBA00023136"/>
    </source>
</evidence>
<reference evidence="9" key="1">
    <citation type="submission" date="2016-10" db="EMBL/GenBank/DDBJ databases">
        <authorList>
            <person name="See-Too W.S."/>
        </authorList>
    </citation>
    <scope>NUCLEOTIDE SEQUENCE</scope>
    <source>
        <strain evidence="9">DSM 22276</strain>
    </source>
</reference>
<keyword evidence="4 6" id="KW-1133">Transmembrane helix</keyword>
<comment type="subcellular location">
    <subcellularLocation>
        <location evidence="1">Cell membrane</location>
        <topology evidence="1">Multi-pass membrane protein</topology>
    </subcellularLocation>
</comment>
<sequence length="803" mass="92009">MFNEKTSKRRLMLLSVVICIVPVLILYFINEKKFEELSLAELETENNQVANLVDKELAKMRQTVLLLANNPAWEKYYTEPERKEYWREQQVKAFQYVKEQIPETDEACFLDDTHNGEEVVRVDEEIAHSHDLSPSEKQQPFYQAAMAVNRGEVYQSMPYVSADSRRWVFGNVTPLVIQENGPYKGKKVGLIHYEVNLSYLSNELIDSDNNEFEAFVINNNGDLIASSTQEKKDSIAATVENAANLSEEEFGEFQGEVTLPHVNELTGNTELWDQISQTIKGTHVIQKDGKDYFVAYENVKFSDDMDWVVGLIKPVPRNAFLSFSNVVMYVTFLILLLFIVGAWGIINKIFNEINGYQKDLTKQAHYDALTELPNRVLFQKKVDHLIDSIKNEKNQQAFAVLFIDLDRFKIINDTMGHSTGDSLLKEVASRLTNCVPETTIVSRFGGDEFTVLLSNIKNKVVVHDMAKEINETILQPFFLKNNEYYISTSIGISMYPIDGSNSELLIKNADIAMYKAKESGKSNYVFYQNEFNHQPVRRLQLENNIRKALELEEFQVYYQPKIKMPSEEIGGMEALIRWFHPELGTISPSEFIPLAEETGLINPIGKWVLRQACMQNKKWQDEGLPPVVMAINISAYQFHYGSLVQTVTEILKETGLEGKWLELELTESLLINNEEYVLKSIENLKKLGIKVSIDDFGTGYSSLSYLKRFPIDTIKIDRSFIKDILEKKEMKSITRAIITMGHGLGCQLVAEGVETEEQKELLTTYGVDQIQGYYYSAAVSKEHATAMIRNNRFFQLEDKIKRA</sequence>
<gene>
    <name evidence="9" type="ORF">BCM40_00360</name>
</gene>
<dbReference type="SUPFAM" id="SSF141868">
    <property type="entry name" value="EAL domain-like"/>
    <property type="match status" value="1"/>
</dbReference>
<dbReference type="Proteomes" id="UP000092495">
    <property type="component" value="Chromosome"/>
</dbReference>
<dbReference type="PANTHER" id="PTHR44757:SF2">
    <property type="entry name" value="BIOFILM ARCHITECTURE MAINTENANCE PROTEIN MBAA"/>
    <property type="match status" value="1"/>
</dbReference>
<dbReference type="Pfam" id="PF00990">
    <property type="entry name" value="GGDEF"/>
    <property type="match status" value="1"/>
</dbReference>
<dbReference type="SMART" id="SM00052">
    <property type="entry name" value="EAL"/>
    <property type="match status" value="1"/>
</dbReference>
<dbReference type="FunFam" id="3.20.20.450:FF:000001">
    <property type="entry name" value="Cyclic di-GMP phosphodiesterase yahA"/>
    <property type="match status" value="1"/>
</dbReference>
<feature type="transmembrane region" description="Helical" evidence="6">
    <location>
        <begin position="12"/>
        <end position="29"/>
    </location>
</feature>
<evidence type="ECO:0000313" key="9">
    <source>
        <dbReference type="EMBL" id="ANU21876.1"/>
    </source>
</evidence>
<dbReference type="InterPro" id="IPR000160">
    <property type="entry name" value="GGDEF_dom"/>
</dbReference>
<dbReference type="CDD" id="cd01949">
    <property type="entry name" value="GGDEF"/>
    <property type="match status" value="1"/>
</dbReference>
<keyword evidence="3 6" id="KW-0812">Transmembrane</keyword>
<dbReference type="Gene3D" id="3.30.450.20">
    <property type="entry name" value="PAS domain"/>
    <property type="match status" value="2"/>
</dbReference>
<dbReference type="SUPFAM" id="SSF55073">
    <property type="entry name" value="Nucleotide cyclase"/>
    <property type="match status" value="1"/>
</dbReference>
<evidence type="ECO:0000256" key="4">
    <source>
        <dbReference type="ARBA" id="ARBA00022989"/>
    </source>
</evidence>
<dbReference type="InterPro" id="IPR033479">
    <property type="entry name" value="dCache_1"/>
</dbReference>
<dbReference type="STRING" id="414778.BCM40_00360"/>
<dbReference type="InterPro" id="IPR035919">
    <property type="entry name" value="EAL_sf"/>
</dbReference>
<name>A0A1C7EDW0_9BACL</name>
<dbReference type="FunFam" id="3.30.70.270:FF:000001">
    <property type="entry name" value="Diguanylate cyclase domain protein"/>
    <property type="match status" value="1"/>
</dbReference>
<dbReference type="SUPFAM" id="SSF103190">
    <property type="entry name" value="Sensory domain-like"/>
    <property type="match status" value="1"/>
</dbReference>
<proteinExistence type="predicted"/>
<evidence type="ECO:0000256" key="3">
    <source>
        <dbReference type="ARBA" id="ARBA00022692"/>
    </source>
</evidence>
<evidence type="ECO:0000313" key="10">
    <source>
        <dbReference type="Proteomes" id="UP000092495"/>
    </source>
</evidence>
<evidence type="ECO:0000259" key="7">
    <source>
        <dbReference type="PROSITE" id="PS50883"/>
    </source>
</evidence>
<dbReference type="InterPro" id="IPR043128">
    <property type="entry name" value="Rev_trsase/Diguanyl_cyclase"/>
</dbReference>
<evidence type="ECO:0000259" key="8">
    <source>
        <dbReference type="PROSITE" id="PS50887"/>
    </source>
</evidence>
<dbReference type="InterPro" id="IPR029151">
    <property type="entry name" value="Sensor-like_sf"/>
</dbReference>
<dbReference type="InterPro" id="IPR001633">
    <property type="entry name" value="EAL_dom"/>
</dbReference>
<dbReference type="CDD" id="cd01948">
    <property type="entry name" value="EAL"/>
    <property type="match status" value="1"/>
</dbReference>
<dbReference type="KEGG" id="pdg:BCM40_00360"/>
<accession>A0A1C7EDW0</accession>
<dbReference type="Pfam" id="PF02743">
    <property type="entry name" value="dCache_1"/>
    <property type="match status" value="1"/>
</dbReference>
<evidence type="ECO:0008006" key="11">
    <source>
        <dbReference type="Google" id="ProtNLM"/>
    </source>
</evidence>
<dbReference type="Gene3D" id="3.20.20.450">
    <property type="entry name" value="EAL domain"/>
    <property type="match status" value="1"/>
</dbReference>
<feature type="domain" description="EAL" evidence="7">
    <location>
        <begin position="538"/>
        <end position="792"/>
    </location>
</feature>
<keyword evidence="2" id="KW-1003">Cell membrane</keyword>
<keyword evidence="5 6" id="KW-0472">Membrane</keyword>
<keyword evidence="10" id="KW-1185">Reference proteome</keyword>
<feature type="transmembrane region" description="Helical" evidence="6">
    <location>
        <begin position="326"/>
        <end position="346"/>
    </location>
</feature>
<protein>
    <recommendedName>
        <fullName evidence="11">GGDEF-domain containing protein</fullName>
    </recommendedName>
</protein>
<dbReference type="Gene3D" id="3.30.70.270">
    <property type="match status" value="1"/>
</dbReference>
<dbReference type="AlphaFoldDB" id="A0A1C7EDW0"/>
<dbReference type="RefSeq" id="WP_065525012.1">
    <property type="nucleotide sequence ID" value="NZ_CP016543.2"/>
</dbReference>
<dbReference type="NCBIfam" id="TIGR00254">
    <property type="entry name" value="GGDEF"/>
    <property type="match status" value="1"/>
</dbReference>
<dbReference type="InterPro" id="IPR052155">
    <property type="entry name" value="Biofilm_reg_signaling"/>
</dbReference>
<organism evidence="9 10">
    <name type="scientific">Planococcus donghaensis</name>
    <dbReference type="NCBI Taxonomy" id="414778"/>
    <lineage>
        <taxon>Bacteria</taxon>
        <taxon>Bacillati</taxon>
        <taxon>Bacillota</taxon>
        <taxon>Bacilli</taxon>
        <taxon>Bacillales</taxon>
        <taxon>Caryophanaceae</taxon>
        <taxon>Planococcus</taxon>
    </lineage>
</organism>
<feature type="domain" description="GGDEF" evidence="8">
    <location>
        <begin position="396"/>
        <end position="529"/>
    </location>
</feature>
<dbReference type="GO" id="GO:0005886">
    <property type="term" value="C:plasma membrane"/>
    <property type="evidence" value="ECO:0007669"/>
    <property type="project" value="UniProtKB-SubCell"/>
</dbReference>
<evidence type="ECO:0000256" key="6">
    <source>
        <dbReference type="SAM" id="Phobius"/>
    </source>
</evidence>